<evidence type="ECO:0000313" key="1">
    <source>
        <dbReference type="EMBL" id="JAP14368.1"/>
    </source>
</evidence>
<proteinExistence type="predicted"/>
<organism evidence="1">
    <name type="scientific">Solanum chacoense</name>
    <name type="common">Chaco potato</name>
    <dbReference type="NCBI Taxonomy" id="4108"/>
    <lineage>
        <taxon>Eukaryota</taxon>
        <taxon>Viridiplantae</taxon>
        <taxon>Streptophyta</taxon>
        <taxon>Embryophyta</taxon>
        <taxon>Tracheophyta</taxon>
        <taxon>Spermatophyta</taxon>
        <taxon>Magnoliopsida</taxon>
        <taxon>eudicotyledons</taxon>
        <taxon>Gunneridae</taxon>
        <taxon>Pentapetalae</taxon>
        <taxon>asterids</taxon>
        <taxon>lamiids</taxon>
        <taxon>Solanales</taxon>
        <taxon>Solanaceae</taxon>
        <taxon>Solanoideae</taxon>
        <taxon>Solaneae</taxon>
        <taxon>Solanum</taxon>
    </lineage>
</organism>
<dbReference type="AlphaFoldDB" id="A0A0V0H3Q5"/>
<accession>A0A0V0H3Q5</accession>
<dbReference type="EMBL" id="GEDG01026665">
    <property type="protein sequence ID" value="JAP14368.1"/>
    <property type="molecule type" value="Transcribed_RNA"/>
</dbReference>
<reference evidence="1" key="1">
    <citation type="submission" date="2015-12" db="EMBL/GenBank/DDBJ databases">
        <title>Gene expression during late stages of embryo sac development: a critical building block for successful pollen-pistil interactions.</title>
        <authorList>
            <person name="Liu Y."/>
            <person name="Joly V."/>
            <person name="Sabar M."/>
            <person name="Matton D.P."/>
        </authorList>
    </citation>
    <scope>NUCLEOTIDE SEQUENCE</scope>
</reference>
<sequence>MMGLNLEPHLDILDLTISTRSRNECTKSSFSHFLYPSAAILPFKLTRPAHSLRISIARGTLSHQRYDLLFFPI</sequence>
<name>A0A0V0H3Q5_SOLCH</name>
<protein>
    <submittedName>
        <fullName evidence="1">Putative ovule protein</fullName>
    </submittedName>
</protein>